<dbReference type="Pfam" id="PF01715">
    <property type="entry name" value="IPPT"/>
    <property type="match status" value="1"/>
</dbReference>
<dbReference type="EMBL" id="CP066681">
    <property type="protein sequence ID" value="QQG36733.1"/>
    <property type="molecule type" value="Genomic_DNA"/>
</dbReference>
<comment type="similarity">
    <text evidence="3 10 13">Belongs to the IPP transferase family.</text>
</comment>
<dbReference type="AlphaFoldDB" id="A0A7T5R376"/>
<comment type="function">
    <text evidence="2 10 12">Catalyzes the transfer of a dimethylallyl group onto the adenine at position 37 in tRNAs that read codons beginning with uridine, leading to the formation of N6-(dimethylallyl)adenosine (i(6)A).</text>
</comment>
<name>A0A7T5R376_9BACT</name>
<evidence type="ECO:0000313" key="15">
    <source>
        <dbReference type="Proteomes" id="UP000595362"/>
    </source>
</evidence>
<dbReference type="Gene3D" id="1.10.20.140">
    <property type="match status" value="1"/>
</dbReference>
<dbReference type="NCBIfam" id="TIGR00174">
    <property type="entry name" value="miaA"/>
    <property type="match status" value="1"/>
</dbReference>
<keyword evidence="4 10" id="KW-0808">Transferase</keyword>
<feature type="site" description="Interaction with substrate tRNA" evidence="10">
    <location>
        <position position="101"/>
    </location>
</feature>
<evidence type="ECO:0000313" key="14">
    <source>
        <dbReference type="EMBL" id="QQG36733.1"/>
    </source>
</evidence>
<dbReference type="Gene3D" id="3.40.50.300">
    <property type="entry name" value="P-loop containing nucleotide triphosphate hydrolases"/>
    <property type="match status" value="1"/>
</dbReference>
<evidence type="ECO:0000256" key="11">
    <source>
        <dbReference type="RuleBase" id="RU003783"/>
    </source>
</evidence>
<keyword evidence="7 10" id="KW-0067">ATP-binding</keyword>
<dbReference type="HAMAP" id="MF_00185">
    <property type="entry name" value="IPP_trans"/>
    <property type="match status" value="1"/>
</dbReference>
<evidence type="ECO:0000256" key="2">
    <source>
        <dbReference type="ARBA" id="ARBA00003213"/>
    </source>
</evidence>
<dbReference type="GO" id="GO:0052381">
    <property type="term" value="F:tRNA dimethylallyltransferase activity"/>
    <property type="evidence" value="ECO:0007669"/>
    <property type="project" value="UniProtKB-UniRule"/>
</dbReference>
<dbReference type="PANTHER" id="PTHR11088:SF60">
    <property type="entry name" value="TRNA DIMETHYLALLYLTRANSFERASE"/>
    <property type="match status" value="1"/>
</dbReference>
<evidence type="ECO:0000256" key="13">
    <source>
        <dbReference type="RuleBase" id="RU003785"/>
    </source>
</evidence>
<gene>
    <name evidence="10 14" type="primary">miaA</name>
    <name evidence="14" type="ORF">HYS17_02865</name>
</gene>
<evidence type="ECO:0000256" key="6">
    <source>
        <dbReference type="ARBA" id="ARBA00022741"/>
    </source>
</evidence>
<comment type="caution">
    <text evidence="10">Lacks conserved residue(s) required for the propagation of feature annotation.</text>
</comment>
<evidence type="ECO:0000256" key="7">
    <source>
        <dbReference type="ARBA" id="ARBA00022840"/>
    </source>
</evidence>
<evidence type="ECO:0000256" key="1">
    <source>
        <dbReference type="ARBA" id="ARBA00001946"/>
    </source>
</evidence>
<evidence type="ECO:0000256" key="12">
    <source>
        <dbReference type="RuleBase" id="RU003784"/>
    </source>
</evidence>
<dbReference type="SUPFAM" id="SSF52540">
    <property type="entry name" value="P-loop containing nucleoside triphosphate hydrolases"/>
    <property type="match status" value="1"/>
</dbReference>
<evidence type="ECO:0000256" key="4">
    <source>
        <dbReference type="ARBA" id="ARBA00022679"/>
    </source>
</evidence>
<dbReference type="InterPro" id="IPR018022">
    <property type="entry name" value="IPT"/>
</dbReference>
<evidence type="ECO:0000256" key="10">
    <source>
        <dbReference type="HAMAP-Rule" id="MF_00185"/>
    </source>
</evidence>
<keyword evidence="5 10" id="KW-0819">tRNA processing</keyword>
<feature type="site" description="Interaction with substrate tRNA" evidence="10">
    <location>
        <position position="123"/>
    </location>
</feature>
<protein>
    <recommendedName>
        <fullName evidence="10">tRNA dimethylallyltransferase</fullName>
        <ecNumber evidence="10">2.5.1.75</ecNumber>
    </recommendedName>
    <alternativeName>
        <fullName evidence="10">Dimethylallyl diphosphate:tRNA dimethylallyltransferase</fullName>
        <shortName evidence="10">DMAPP:tRNA dimethylallyltransferase</shortName>
        <shortName evidence="10">DMATase</shortName>
    </alternativeName>
    <alternativeName>
        <fullName evidence="10">Isopentenyl-diphosphate:tRNA isopentenyltransferase</fullName>
        <shortName evidence="10">IPP transferase</shortName>
        <shortName evidence="10">IPPT</shortName>
        <shortName evidence="10">IPTase</shortName>
    </alternativeName>
</protein>
<reference evidence="14 15" key="1">
    <citation type="submission" date="2020-07" db="EMBL/GenBank/DDBJ databases">
        <title>Huge and variable diversity of episymbiotic CPR bacteria and DPANN archaea in groundwater ecosystems.</title>
        <authorList>
            <person name="He C.Y."/>
            <person name="Keren R."/>
            <person name="Whittaker M."/>
            <person name="Farag I.F."/>
            <person name="Doudna J."/>
            <person name="Cate J.H.D."/>
            <person name="Banfield J.F."/>
        </authorList>
    </citation>
    <scope>NUCLEOTIDE SEQUENCE [LARGE SCALE GENOMIC DNA]</scope>
    <source>
        <strain evidence="14">NC_groundwater_70_Ag_B-0.1um_54_66</strain>
    </source>
</reference>
<feature type="region of interest" description="Interaction with substrate tRNA" evidence="10">
    <location>
        <begin position="159"/>
        <end position="163"/>
    </location>
</feature>
<evidence type="ECO:0000256" key="3">
    <source>
        <dbReference type="ARBA" id="ARBA00005842"/>
    </source>
</evidence>
<keyword evidence="8 10" id="KW-0460">Magnesium</keyword>
<keyword evidence="6 10" id="KW-0547">Nucleotide-binding</keyword>
<comment type="catalytic activity">
    <reaction evidence="9 10 11">
        <text>adenosine(37) in tRNA + dimethylallyl diphosphate = N(6)-dimethylallyladenosine(37) in tRNA + diphosphate</text>
        <dbReference type="Rhea" id="RHEA:26482"/>
        <dbReference type="Rhea" id="RHEA-COMP:10162"/>
        <dbReference type="Rhea" id="RHEA-COMP:10375"/>
        <dbReference type="ChEBI" id="CHEBI:33019"/>
        <dbReference type="ChEBI" id="CHEBI:57623"/>
        <dbReference type="ChEBI" id="CHEBI:74411"/>
        <dbReference type="ChEBI" id="CHEBI:74415"/>
        <dbReference type="EC" id="2.5.1.75"/>
    </reaction>
</comment>
<comment type="cofactor">
    <cofactor evidence="1 10">
        <name>Mg(2+)</name>
        <dbReference type="ChEBI" id="CHEBI:18420"/>
    </cofactor>
</comment>
<feature type="binding site" evidence="10">
    <location>
        <begin position="12"/>
        <end position="17"/>
    </location>
    <ligand>
        <name>substrate</name>
    </ligand>
</feature>
<sequence>MTTAIHVMAGPTASGKSALAIEKAQKMNGVVINADALQIYNALPILTAQPTAEEQTLTPHKLYGCRPPGTACSATDWVREAVSAITETLQAGQMPIVVGGTGLYLKALMQGLSDIPDISADIRPRLIEQQRMMGNPAFHQAFSAVDPVMAARLHPNDTQRLIRAWEVWEGTGKSLAVWQSHPPAPPQPGWRFAITILEPKRDALYARCNQRFIRMMAEGALEEVKGYMEMIKQRQAPAQGGATQALGFIPLCAHLRGEISLDQAIERAQADTRHYAKRQVTWLRHQIAPAENVVSITRL</sequence>
<evidence type="ECO:0000256" key="8">
    <source>
        <dbReference type="ARBA" id="ARBA00022842"/>
    </source>
</evidence>
<dbReference type="InterPro" id="IPR027417">
    <property type="entry name" value="P-loop_NTPase"/>
</dbReference>
<evidence type="ECO:0000256" key="9">
    <source>
        <dbReference type="ARBA" id="ARBA00049563"/>
    </source>
</evidence>
<organism evidence="14 15">
    <name type="scientific">Micavibrio aeruginosavorus</name>
    <dbReference type="NCBI Taxonomy" id="349221"/>
    <lineage>
        <taxon>Bacteria</taxon>
        <taxon>Pseudomonadati</taxon>
        <taxon>Bdellovibrionota</taxon>
        <taxon>Bdellovibrionia</taxon>
        <taxon>Bdellovibrionales</taxon>
        <taxon>Pseudobdellovibrionaceae</taxon>
        <taxon>Micavibrio</taxon>
    </lineage>
</organism>
<feature type="binding site" evidence="10">
    <location>
        <begin position="10"/>
        <end position="17"/>
    </location>
    <ligand>
        <name>ATP</name>
        <dbReference type="ChEBI" id="CHEBI:30616"/>
    </ligand>
</feature>
<proteinExistence type="inferred from homology"/>
<comment type="subunit">
    <text evidence="10">Monomer.</text>
</comment>
<evidence type="ECO:0000256" key="5">
    <source>
        <dbReference type="ARBA" id="ARBA00022694"/>
    </source>
</evidence>
<dbReference type="PANTHER" id="PTHR11088">
    <property type="entry name" value="TRNA DIMETHYLALLYLTRANSFERASE"/>
    <property type="match status" value="1"/>
</dbReference>
<dbReference type="InterPro" id="IPR039657">
    <property type="entry name" value="Dimethylallyltransferase"/>
</dbReference>
<dbReference type="Proteomes" id="UP000595362">
    <property type="component" value="Chromosome"/>
</dbReference>
<dbReference type="GO" id="GO:0006400">
    <property type="term" value="P:tRNA modification"/>
    <property type="evidence" value="ECO:0007669"/>
    <property type="project" value="TreeGrafter"/>
</dbReference>
<dbReference type="EC" id="2.5.1.75" evidence="10"/>
<accession>A0A7T5R376</accession>
<dbReference type="GO" id="GO:0005524">
    <property type="term" value="F:ATP binding"/>
    <property type="evidence" value="ECO:0007669"/>
    <property type="project" value="UniProtKB-UniRule"/>
</dbReference>